<proteinExistence type="predicted"/>
<name>A0AAT9LDN6_9FIRM</name>
<reference evidence="2" key="1">
    <citation type="submission" date="2020-10" db="EMBL/GenBank/DDBJ databases">
        <authorList>
            <person name="Kadnikov V."/>
            <person name="Beletsky A.V."/>
            <person name="Mardanov A.V."/>
            <person name="Karnachuk O.V."/>
            <person name="Ravin N.V."/>
        </authorList>
    </citation>
    <scope>NUCLEOTIDE SEQUENCE</scope>
    <source>
        <strain evidence="2">Bu02</strain>
    </source>
</reference>
<sequence>MILFPEDSSLGQRNAIARLSRLLAASAAVRVGETSVVSTKVHMQDARKPSEVNALIQSDAGKTFYQRDKPGEVIHIDVFHSEGRLDPVRVALSLRGALAGLRLVSMTGCSFSTLEALIPYIDIQTGAGGGRLDGDLSYGREEGVLNAHVTHVHVTALNTPEIVASVFTIVAACEAAIEGSGLQLRKVRKVTMVKGSDPIDISDYQASSDSLLRNIPRDPRREEIARYRQEALARQAAQDVGSVDDALRLLEELSRGLRAGEFARFKFSRDKSPEDVRQALARSRLARFDGQKYTLTDEGIMALSYLREHSHEIEAYLRRLLWSLPSREVPRSNRKGITLKTGQARGRGVALPRGPGDVPGQIALAETIISRGLRLCRDTKNQGTGSWGFSKDDLRFAYVREKKGSPVILLIDASASMAGKRITAAKELARHLIVAGQDKISVVVFQDADVEIICDFTKNPQKLEAGLRKVQAQGLTPLARGLEKVMELSQRCVKKPLVLCITDGIPTVPSKTLSPIDDAIHAAKELARRGIRLGCIGLEPNHTFLKQMASAAKGSLYIVDELDASTLAAIARKERTEQSC</sequence>
<reference evidence="2" key="2">
    <citation type="journal article" date="2023" name="Biology">
        <title>Prokaryotic Life Associated with Coal-Fire Gas Vents Revealed by Metagenomics.</title>
        <authorList>
            <person name="Kadnikov V.V."/>
            <person name="Mardanov A.V."/>
            <person name="Beletsky A.V."/>
            <person name="Karnachuk O.V."/>
            <person name="Ravin N.V."/>
        </authorList>
    </citation>
    <scope>NUCLEOTIDE SEQUENCE</scope>
    <source>
        <strain evidence="2">Bu02</strain>
    </source>
</reference>
<dbReference type="Pfam" id="PF13519">
    <property type="entry name" value="VWA_2"/>
    <property type="match status" value="1"/>
</dbReference>
<evidence type="ECO:0000259" key="1">
    <source>
        <dbReference type="PROSITE" id="PS50234"/>
    </source>
</evidence>
<dbReference type="PANTHER" id="PTHR35023:SF1">
    <property type="entry name" value="MG-PROTOPORPHYRIN IX CHELATASE"/>
    <property type="match status" value="1"/>
</dbReference>
<dbReference type="EMBL" id="CP062796">
    <property type="protein sequence ID" value="QUL99132.1"/>
    <property type="molecule type" value="Genomic_DNA"/>
</dbReference>
<dbReference type="SUPFAM" id="SSF53300">
    <property type="entry name" value="vWA-like"/>
    <property type="match status" value="1"/>
</dbReference>
<dbReference type="InterPro" id="IPR002035">
    <property type="entry name" value="VWF_A"/>
</dbReference>
<dbReference type="KEGG" id="fcz:IMF26_03435"/>
<evidence type="ECO:0000313" key="2">
    <source>
        <dbReference type="EMBL" id="QUL99132.1"/>
    </source>
</evidence>
<dbReference type="PANTHER" id="PTHR35023">
    <property type="entry name" value="CHELATASE-RELATED"/>
    <property type="match status" value="1"/>
</dbReference>
<feature type="domain" description="VWFA" evidence="1">
    <location>
        <begin position="406"/>
        <end position="574"/>
    </location>
</feature>
<gene>
    <name evidence="2" type="ORF">IMF26_03435</name>
</gene>
<organism evidence="2">
    <name type="scientific">Candidatus Fermentithermobacillus carboniphilus</name>
    <dbReference type="NCBI Taxonomy" id="3085328"/>
    <lineage>
        <taxon>Bacteria</taxon>
        <taxon>Bacillati</taxon>
        <taxon>Bacillota</taxon>
        <taxon>Candidatus Fermentithermobacillia</taxon>
        <taxon>Candidatus Fermentithermobacillales</taxon>
        <taxon>Candidatus Fermentithermobacillaceae</taxon>
        <taxon>Candidatus Fermentithermobacillus</taxon>
    </lineage>
</organism>
<dbReference type="CDD" id="cd00198">
    <property type="entry name" value="vWFA"/>
    <property type="match status" value="1"/>
</dbReference>
<dbReference type="SMART" id="SM00327">
    <property type="entry name" value="VWA"/>
    <property type="match status" value="1"/>
</dbReference>
<accession>A0AAT9LDN6</accession>
<dbReference type="InterPro" id="IPR052989">
    <property type="entry name" value="Mg-chelatase_DI-like"/>
</dbReference>
<dbReference type="Gene3D" id="3.40.50.410">
    <property type="entry name" value="von Willebrand factor, type A domain"/>
    <property type="match status" value="1"/>
</dbReference>
<dbReference type="PROSITE" id="PS50234">
    <property type="entry name" value="VWFA"/>
    <property type="match status" value="1"/>
</dbReference>
<dbReference type="InterPro" id="IPR036465">
    <property type="entry name" value="vWFA_dom_sf"/>
</dbReference>
<dbReference type="AlphaFoldDB" id="A0AAT9LDN6"/>
<protein>
    <submittedName>
        <fullName evidence="2">VWA domain-containing protein</fullName>
    </submittedName>
</protein>